<dbReference type="AlphaFoldDB" id="A0AAV4QF24"/>
<proteinExistence type="predicted"/>
<gene>
    <name evidence="1" type="ORF">CDAR_297041</name>
</gene>
<organism evidence="1 2">
    <name type="scientific">Caerostris darwini</name>
    <dbReference type="NCBI Taxonomy" id="1538125"/>
    <lineage>
        <taxon>Eukaryota</taxon>
        <taxon>Metazoa</taxon>
        <taxon>Ecdysozoa</taxon>
        <taxon>Arthropoda</taxon>
        <taxon>Chelicerata</taxon>
        <taxon>Arachnida</taxon>
        <taxon>Araneae</taxon>
        <taxon>Araneomorphae</taxon>
        <taxon>Entelegynae</taxon>
        <taxon>Araneoidea</taxon>
        <taxon>Araneidae</taxon>
        <taxon>Caerostris</taxon>
    </lineage>
</organism>
<comment type="caution">
    <text evidence="1">The sequence shown here is derived from an EMBL/GenBank/DDBJ whole genome shotgun (WGS) entry which is preliminary data.</text>
</comment>
<evidence type="ECO:0000313" key="1">
    <source>
        <dbReference type="EMBL" id="GIY05958.1"/>
    </source>
</evidence>
<keyword evidence="2" id="KW-1185">Reference proteome</keyword>
<sequence length="94" mass="10049">MAEHKSRTEALLSLSRQLAGRPPEFSVCGGPKLIQGPVCGLDAQRTRSSAQSTLVFTSIRGHMSSTYTSNSKQPDTAPWGKPVYSALKPDCALS</sequence>
<reference evidence="1 2" key="1">
    <citation type="submission" date="2021-06" db="EMBL/GenBank/DDBJ databases">
        <title>Caerostris darwini draft genome.</title>
        <authorList>
            <person name="Kono N."/>
            <person name="Arakawa K."/>
        </authorList>
    </citation>
    <scope>NUCLEOTIDE SEQUENCE [LARGE SCALE GENOMIC DNA]</scope>
</reference>
<dbReference type="EMBL" id="BPLQ01004155">
    <property type="protein sequence ID" value="GIY05958.1"/>
    <property type="molecule type" value="Genomic_DNA"/>
</dbReference>
<name>A0AAV4QF24_9ARAC</name>
<evidence type="ECO:0000313" key="2">
    <source>
        <dbReference type="Proteomes" id="UP001054837"/>
    </source>
</evidence>
<dbReference type="Proteomes" id="UP001054837">
    <property type="component" value="Unassembled WGS sequence"/>
</dbReference>
<accession>A0AAV4QF24</accession>
<protein>
    <submittedName>
        <fullName evidence="1">Uncharacterized protein</fullName>
    </submittedName>
</protein>